<dbReference type="Pfam" id="PF00067">
    <property type="entry name" value="p450"/>
    <property type="match status" value="1"/>
</dbReference>
<keyword evidence="7" id="KW-1185">Reference proteome</keyword>
<dbReference type="PANTHER" id="PTHR24305:SF166">
    <property type="entry name" value="CYTOCHROME P450 12A4, MITOCHONDRIAL-RELATED"/>
    <property type="match status" value="1"/>
</dbReference>
<dbReference type="SUPFAM" id="SSF48264">
    <property type="entry name" value="Cytochrome P450"/>
    <property type="match status" value="1"/>
</dbReference>
<sequence length="175" mass="19816">MSDRRVREALPYHSPFIGLMERETPSAVEMPDGRRLSGGVVVGMHAKLVGRNKVVFGEDADAFNPLRWLARQVEANEKFEACLKAINMAHSSFNFGPRSCIGKHIVEMEIHKFFFTLFGLLESRFVRLEELWIPRQHVVHKQSGMDMYLTWRNSKSLANLGTSSTKAQIASGPKV</sequence>
<dbReference type="InterPro" id="IPR017972">
    <property type="entry name" value="Cyt_P450_CS"/>
</dbReference>
<accession>A0A6A6HBE8</accession>
<name>A0A6A6HBE8_VIRVR</name>
<protein>
    <submittedName>
        <fullName evidence="6">Cytochrome P450</fullName>
    </submittedName>
</protein>
<proteinExistence type="inferred from homology"/>
<comment type="cofactor">
    <cofactor evidence="1">
        <name>heme</name>
        <dbReference type="ChEBI" id="CHEBI:30413"/>
    </cofactor>
</comment>
<dbReference type="InterPro" id="IPR050121">
    <property type="entry name" value="Cytochrome_P450_monoxygenase"/>
</dbReference>
<dbReference type="InterPro" id="IPR001128">
    <property type="entry name" value="Cyt_P450"/>
</dbReference>
<evidence type="ECO:0000256" key="5">
    <source>
        <dbReference type="RuleBase" id="RU000461"/>
    </source>
</evidence>
<organism evidence="6 7">
    <name type="scientific">Viridothelium virens</name>
    <name type="common">Speckled blister lichen</name>
    <name type="synonym">Trypethelium virens</name>
    <dbReference type="NCBI Taxonomy" id="1048519"/>
    <lineage>
        <taxon>Eukaryota</taxon>
        <taxon>Fungi</taxon>
        <taxon>Dikarya</taxon>
        <taxon>Ascomycota</taxon>
        <taxon>Pezizomycotina</taxon>
        <taxon>Dothideomycetes</taxon>
        <taxon>Dothideomycetes incertae sedis</taxon>
        <taxon>Trypetheliales</taxon>
        <taxon>Trypetheliaceae</taxon>
        <taxon>Viridothelium</taxon>
    </lineage>
</organism>
<keyword evidence="4 5" id="KW-0408">Iron</keyword>
<evidence type="ECO:0000256" key="2">
    <source>
        <dbReference type="ARBA" id="ARBA00010617"/>
    </source>
</evidence>
<keyword evidence="5" id="KW-0349">Heme</keyword>
<evidence type="ECO:0000313" key="7">
    <source>
        <dbReference type="Proteomes" id="UP000800092"/>
    </source>
</evidence>
<dbReference type="GO" id="GO:0005506">
    <property type="term" value="F:iron ion binding"/>
    <property type="evidence" value="ECO:0007669"/>
    <property type="project" value="InterPro"/>
</dbReference>
<dbReference type="InterPro" id="IPR036396">
    <property type="entry name" value="Cyt_P450_sf"/>
</dbReference>
<dbReference type="OrthoDB" id="3934656at2759"/>
<dbReference type="GO" id="GO:0004497">
    <property type="term" value="F:monooxygenase activity"/>
    <property type="evidence" value="ECO:0007669"/>
    <property type="project" value="UniProtKB-KW"/>
</dbReference>
<dbReference type="PROSITE" id="PS00086">
    <property type="entry name" value="CYTOCHROME_P450"/>
    <property type="match status" value="1"/>
</dbReference>
<dbReference type="AlphaFoldDB" id="A0A6A6HBE8"/>
<dbReference type="GO" id="GO:0020037">
    <property type="term" value="F:heme binding"/>
    <property type="evidence" value="ECO:0007669"/>
    <property type="project" value="InterPro"/>
</dbReference>
<dbReference type="Gene3D" id="1.10.630.10">
    <property type="entry name" value="Cytochrome P450"/>
    <property type="match status" value="1"/>
</dbReference>
<keyword evidence="3 5" id="KW-0479">Metal-binding</keyword>
<dbReference type="PANTHER" id="PTHR24305">
    <property type="entry name" value="CYTOCHROME P450"/>
    <property type="match status" value="1"/>
</dbReference>
<keyword evidence="5" id="KW-0503">Monooxygenase</keyword>
<dbReference type="GO" id="GO:0016705">
    <property type="term" value="F:oxidoreductase activity, acting on paired donors, with incorporation or reduction of molecular oxygen"/>
    <property type="evidence" value="ECO:0007669"/>
    <property type="project" value="InterPro"/>
</dbReference>
<evidence type="ECO:0000256" key="1">
    <source>
        <dbReference type="ARBA" id="ARBA00001971"/>
    </source>
</evidence>
<evidence type="ECO:0000256" key="4">
    <source>
        <dbReference type="ARBA" id="ARBA00023004"/>
    </source>
</evidence>
<dbReference type="Proteomes" id="UP000800092">
    <property type="component" value="Unassembled WGS sequence"/>
</dbReference>
<dbReference type="EMBL" id="ML991791">
    <property type="protein sequence ID" value="KAF2235446.1"/>
    <property type="molecule type" value="Genomic_DNA"/>
</dbReference>
<reference evidence="6" key="1">
    <citation type="journal article" date="2020" name="Stud. Mycol.">
        <title>101 Dothideomycetes genomes: a test case for predicting lifestyles and emergence of pathogens.</title>
        <authorList>
            <person name="Haridas S."/>
            <person name="Albert R."/>
            <person name="Binder M."/>
            <person name="Bloem J."/>
            <person name="Labutti K."/>
            <person name="Salamov A."/>
            <person name="Andreopoulos B."/>
            <person name="Baker S."/>
            <person name="Barry K."/>
            <person name="Bills G."/>
            <person name="Bluhm B."/>
            <person name="Cannon C."/>
            <person name="Castanera R."/>
            <person name="Culley D."/>
            <person name="Daum C."/>
            <person name="Ezra D."/>
            <person name="Gonzalez J."/>
            <person name="Henrissat B."/>
            <person name="Kuo A."/>
            <person name="Liang C."/>
            <person name="Lipzen A."/>
            <person name="Lutzoni F."/>
            <person name="Magnuson J."/>
            <person name="Mondo S."/>
            <person name="Nolan M."/>
            <person name="Ohm R."/>
            <person name="Pangilinan J."/>
            <person name="Park H.-J."/>
            <person name="Ramirez L."/>
            <person name="Alfaro M."/>
            <person name="Sun H."/>
            <person name="Tritt A."/>
            <person name="Yoshinaga Y."/>
            <person name="Zwiers L.-H."/>
            <person name="Turgeon B."/>
            <person name="Goodwin S."/>
            <person name="Spatafora J."/>
            <person name="Crous P."/>
            <person name="Grigoriev I."/>
        </authorList>
    </citation>
    <scope>NUCLEOTIDE SEQUENCE</scope>
    <source>
        <strain evidence="6">Tuck. ex Michener</strain>
    </source>
</reference>
<gene>
    <name evidence="6" type="ORF">EV356DRAFT_575828</name>
</gene>
<comment type="similarity">
    <text evidence="2 5">Belongs to the cytochrome P450 family.</text>
</comment>
<keyword evidence="5" id="KW-0560">Oxidoreductase</keyword>
<evidence type="ECO:0000313" key="6">
    <source>
        <dbReference type="EMBL" id="KAF2235446.1"/>
    </source>
</evidence>
<evidence type="ECO:0000256" key="3">
    <source>
        <dbReference type="ARBA" id="ARBA00022723"/>
    </source>
</evidence>